<dbReference type="CDD" id="cd00279">
    <property type="entry name" value="YlxR"/>
    <property type="match status" value="1"/>
</dbReference>
<evidence type="ECO:0000259" key="1">
    <source>
        <dbReference type="Pfam" id="PF04296"/>
    </source>
</evidence>
<organism evidence="2">
    <name type="scientific">bioreactor metagenome</name>
    <dbReference type="NCBI Taxonomy" id="1076179"/>
    <lineage>
        <taxon>unclassified sequences</taxon>
        <taxon>metagenomes</taxon>
        <taxon>ecological metagenomes</taxon>
    </lineage>
</organism>
<accession>A0A645A415</accession>
<dbReference type="InterPro" id="IPR037465">
    <property type="entry name" value="YlxR"/>
</dbReference>
<dbReference type="InterPro" id="IPR007393">
    <property type="entry name" value="YlxR_dom"/>
</dbReference>
<dbReference type="PANTHER" id="PTHR34215:SF1">
    <property type="entry name" value="YLXR DOMAIN-CONTAINING PROTEIN"/>
    <property type="match status" value="1"/>
</dbReference>
<dbReference type="Pfam" id="PF04296">
    <property type="entry name" value="YlxR"/>
    <property type="match status" value="1"/>
</dbReference>
<dbReference type="SUPFAM" id="SSF64376">
    <property type="entry name" value="YlxR-like"/>
    <property type="match status" value="1"/>
</dbReference>
<protein>
    <recommendedName>
        <fullName evidence="1">YlxR domain-containing protein</fullName>
    </recommendedName>
</protein>
<dbReference type="AlphaFoldDB" id="A0A645A415"/>
<dbReference type="EMBL" id="VSSQ01011882">
    <property type="protein sequence ID" value="MPM47930.1"/>
    <property type="molecule type" value="Genomic_DNA"/>
</dbReference>
<dbReference type="InterPro" id="IPR035931">
    <property type="entry name" value="YlxR-like_sf"/>
</dbReference>
<feature type="domain" description="YlxR" evidence="1">
    <location>
        <begin position="9"/>
        <end position="82"/>
    </location>
</feature>
<name>A0A645A415_9ZZZZ</name>
<dbReference type="Gene3D" id="3.30.1230.10">
    <property type="entry name" value="YlxR-like"/>
    <property type="match status" value="1"/>
</dbReference>
<sequence length="89" mass="10293">MKIKKIPQRMCTGCMEMKPKKELIRVVKSKENEISVDLHGKKPGRGAYICKSAECLEKAVKTRRLERNLESKISEEIYAKLKEEIENAE</sequence>
<dbReference type="PANTHER" id="PTHR34215">
    <property type="entry name" value="BLL0784 PROTEIN"/>
    <property type="match status" value="1"/>
</dbReference>
<gene>
    <name evidence="2" type="ORF">SDC9_94651</name>
</gene>
<reference evidence="2" key="1">
    <citation type="submission" date="2019-08" db="EMBL/GenBank/DDBJ databases">
        <authorList>
            <person name="Kucharzyk K."/>
            <person name="Murdoch R.W."/>
            <person name="Higgins S."/>
            <person name="Loffler F."/>
        </authorList>
    </citation>
    <scope>NUCLEOTIDE SEQUENCE</scope>
</reference>
<dbReference type="NCBIfam" id="NF047356">
    <property type="entry name" value="RNA_bind_RnpM"/>
    <property type="match status" value="1"/>
</dbReference>
<comment type="caution">
    <text evidence="2">The sequence shown here is derived from an EMBL/GenBank/DDBJ whole genome shotgun (WGS) entry which is preliminary data.</text>
</comment>
<evidence type="ECO:0000313" key="2">
    <source>
        <dbReference type="EMBL" id="MPM47930.1"/>
    </source>
</evidence>
<proteinExistence type="predicted"/>